<dbReference type="OrthoDB" id="192011at2"/>
<accession>A0A1M6I478</accession>
<reference evidence="1 2" key="1">
    <citation type="submission" date="2016-11" db="EMBL/GenBank/DDBJ databases">
        <authorList>
            <person name="Jaros S."/>
            <person name="Januszkiewicz K."/>
            <person name="Wedrychowicz H."/>
        </authorList>
    </citation>
    <scope>NUCLEOTIDE SEQUENCE [LARGE SCALE GENOMIC DNA]</scope>
    <source>
        <strain evidence="1 2">DSM 18772</strain>
    </source>
</reference>
<dbReference type="EMBL" id="FQYR01000003">
    <property type="protein sequence ID" value="SHJ29205.1"/>
    <property type="molecule type" value="Genomic_DNA"/>
</dbReference>
<dbReference type="AlphaFoldDB" id="A0A1M6I478"/>
<organism evidence="1 2">
    <name type="scientific">Rubritalea squalenifaciens DSM 18772</name>
    <dbReference type="NCBI Taxonomy" id="1123071"/>
    <lineage>
        <taxon>Bacteria</taxon>
        <taxon>Pseudomonadati</taxon>
        <taxon>Verrucomicrobiota</taxon>
        <taxon>Verrucomicrobiia</taxon>
        <taxon>Verrucomicrobiales</taxon>
        <taxon>Rubritaleaceae</taxon>
        <taxon>Rubritalea</taxon>
    </lineage>
</organism>
<dbReference type="Proteomes" id="UP000184510">
    <property type="component" value="Unassembled WGS sequence"/>
</dbReference>
<proteinExistence type="predicted"/>
<dbReference type="InParanoid" id="A0A1M6I478"/>
<protein>
    <submittedName>
        <fullName evidence="1">Uncharacterized protein</fullName>
    </submittedName>
</protein>
<evidence type="ECO:0000313" key="1">
    <source>
        <dbReference type="EMBL" id="SHJ29205.1"/>
    </source>
</evidence>
<keyword evidence="2" id="KW-1185">Reference proteome</keyword>
<gene>
    <name evidence="1" type="ORF">SAMN02745181_1677</name>
</gene>
<sequence>MNDQELQDLIRLKRYEQPEEGYFESFLEEFHEKRQQELLTNSARSLLMERIGVWFNQLGAIKWVAGAGLAYAAVAISISVWNVSDESTLPVAHTGTAEQASSAESSPEVQIIPLSLAHSEPVSFHKVQQPVVGGTDQLF</sequence>
<name>A0A1M6I478_9BACT</name>
<dbReference type="STRING" id="1123071.SAMN02745181_1677"/>
<evidence type="ECO:0000313" key="2">
    <source>
        <dbReference type="Proteomes" id="UP000184510"/>
    </source>
</evidence>
<dbReference type="RefSeq" id="WP_143183278.1">
    <property type="nucleotide sequence ID" value="NZ_FQYR01000003.1"/>
</dbReference>